<feature type="domain" description="EamA" evidence="7">
    <location>
        <begin position="184"/>
        <end position="319"/>
    </location>
</feature>
<keyword evidence="4 6" id="KW-1133">Transmembrane helix</keyword>
<dbReference type="Pfam" id="PF00892">
    <property type="entry name" value="EamA"/>
    <property type="match status" value="2"/>
</dbReference>
<dbReference type="eggNOG" id="COG0697">
    <property type="taxonomic scope" value="Bacteria"/>
</dbReference>
<feature type="transmembrane region" description="Helical" evidence="6">
    <location>
        <begin position="156"/>
        <end position="174"/>
    </location>
</feature>
<dbReference type="GO" id="GO:0016020">
    <property type="term" value="C:membrane"/>
    <property type="evidence" value="ECO:0007669"/>
    <property type="project" value="UniProtKB-SubCell"/>
</dbReference>
<feature type="transmembrane region" description="Helical" evidence="6">
    <location>
        <begin position="67"/>
        <end position="84"/>
    </location>
</feature>
<dbReference type="AlphaFoldDB" id="S9PEK3"/>
<dbReference type="SUPFAM" id="SSF103481">
    <property type="entry name" value="Multidrug resistance efflux transporter EmrE"/>
    <property type="match status" value="2"/>
</dbReference>
<comment type="caution">
    <text evidence="8">The sequence shown here is derived from an EMBL/GenBank/DDBJ whole genome shotgun (WGS) entry which is preliminary data.</text>
</comment>
<dbReference type="EMBL" id="ANAH02000010">
    <property type="protein sequence ID" value="EPX61481.1"/>
    <property type="molecule type" value="Genomic_DNA"/>
</dbReference>
<feature type="transmembrane region" description="Helical" evidence="6">
    <location>
        <begin position="276"/>
        <end position="296"/>
    </location>
</feature>
<organism evidence="8 9">
    <name type="scientific">Cystobacter fuscus (strain ATCC 25194 / DSM 2262 / NBRC 100088 / M29)</name>
    <dbReference type="NCBI Taxonomy" id="1242864"/>
    <lineage>
        <taxon>Bacteria</taxon>
        <taxon>Pseudomonadati</taxon>
        <taxon>Myxococcota</taxon>
        <taxon>Myxococcia</taxon>
        <taxon>Myxococcales</taxon>
        <taxon>Cystobacterineae</taxon>
        <taxon>Archangiaceae</taxon>
        <taxon>Cystobacter</taxon>
    </lineage>
</organism>
<feature type="transmembrane region" description="Helical" evidence="6">
    <location>
        <begin position="125"/>
        <end position="144"/>
    </location>
</feature>
<comment type="subcellular location">
    <subcellularLocation>
        <location evidence="1">Membrane</location>
        <topology evidence="1">Multi-pass membrane protein</topology>
    </subcellularLocation>
</comment>
<dbReference type="InterPro" id="IPR050638">
    <property type="entry name" value="AA-Vitamin_Transporters"/>
</dbReference>
<gene>
    <name evidence="8" type="ORF">D187_001264</name>
</gene>
<keyword evidence="5 6" id="KW-0472">Membrane</keyword>
<evidence type="ECO:0000259" key="7">
    <source>
        <dbReference type="Pfam" id="PF00892"/>
    </source>
</evidence>
<evidence type="ECO:0000256" key="3">
    <source>
        <dbReference type="ARBA" id="ARBA00022692"/>
    </source>
</evidence>
<dbReference type="InterPro" id="IPR037185">
    <property type="entry name" value="EmrE-like"/>
</dbReference>
<feature type="transmembrane region" description="Helical" evidence="6">
    <location>
        <begin position="216"/>
        <end position="234"/>
    </location>
</feature>
<evidence type="ECO:0000256" key="5">
    <source>
        <dbReference type="ARBA" id="ARBA00023136"/>
    </source>
</evidence>
<evidence type="ECO:0000256" key="1">
    <source>
        <dbReference type="ARBA" id="ARBA00004141"/>
    </source>
</evidence>
<keyword evidence="3 6" id="KW-0812">Transmembrane</keyword>
<feature type="transmembrane region" description="Helical" evidence="6">
    <location>
        <begin position="302"/>
        <end position="324"/>
    </location>
</feature>
<evidence type="ECO:0000256" key="2">
    <source>
        <dbReference type="ARBA" id="ARBA00007362"/>
    </source>
</evidence>
<comment type="similarity">
    <text evidence="2">Belongs to the EamA transporter family.</text>
</comment>
<evidence type="ECO:0000256" key="6">
    <source>
        <dbReference type="SAM" id="Phobius"/>
    </source>
</evidence>
<feature type="transmembrane region" description="Helical" evidence="6">
    <location>
        <begin position="186"/>
        <end position="204"/>
    </location>
</feature>
<reference evidence="8" key="1">
    <citation type="submission" date="2013-05" db="EMBL/GenBank/DDBJ databases">
        <title>Genome assembly of Cystobacter fuscus DSM 2262.</title>
        <authorList>
            <person name="Sharma G."/>
            <person name="Khatri I."/>
            <person name="Kaur C."/>
            <person name="Mayilraj S."/>
            <person name="Subramanian S."/>
        </authorList>
    </citation>
    <scope>NUCLEOTIDE SEQUENCE [LARGE SCALE GENOMIC DNA]</scope>
    <source>
        <strain evidence="8">DSM 2262</strain>
    </source>
</reference>
<accession>S9PEK3</accession>
<protein>
    <submittedName>
        <fullName evidence="8">Permease of the drug/metabolite transporter (DMT) superfamily</fullName>
    </submittedName>
</protein>
<feature type="transmembrane region" description="Helical" evidence="6">
    <location>
        <begin position="96"/>
        <end position="113"/>
    </location>
</feature>
<feature type="transmembrane region" description="Helical" evidence="6">
    <location>
        <begin position="246"/>
        <end position="269"/>
    </location>
</feature>
<name>S9PEK3_CYSF2</name>
<feature type="domain" description="EamA" evidence="7">
    <location>
        <begin position="36"/>
        <end position="168"/>
    </location>
</feature>
<dbReference type="InterPro" id="IPR000620">
    <property type="entry name" value="EamA_dom"/>
</dbReference>
<dbReference type="PANTHER" id="PTHR32322:SF2">
    <property type="entry name" value="EAMA DOMAIN-CONTAINING PROTEIN"/>
    <property type="match status" value="1"/>
</dbReference>
<dbReference type="Proteomes" id="UP000011682">
    <property type="component" value="Unassembled WGS sequence"/>
</dbReference>
<evidence type="ECO:0000313" key="9">
    <source>
        <dbReference type="Proteomes" id="UP000011682"/>
    </source>
</evidence>
<proteinExistence type="inferred from homology"/>
<sequence>MAASRHGLSDSRYMNRARHTQYGGMSSSRKPADGFALATMLLLCSIWGMQQVAVKLAAPHVPPLMQMTLRSGISALLVGLLCWVRGERLSFRDGTLRPGLLAGAFFAAEFLFVGEGLRHTHASHMAVFLYTSPVFAALGLHWLVPSERLRPAQWAGMGVAFAGILLAFGGGFLQGGVSLEMIGGDALGLLAGLAWGATTVVVRVSALSDARPTQTLLYQLLGGFVFLLPVALLTGQAGPVSLTGVAWASLLFQGIVVCFASYLVWFWLLRRYLASTLSVFSFMTPLFGVSAGVLVLHERADASFAVGAVLVLAGILVVSAPGLLRPRPPPPEVPQSSHA</sequence>
<keyword evidence="9" id="KW-1185">Reference proteome</keyword>
<evidence type="ECO:0000313" key="8">
    <source>
        <dbReference type="EMBL" id="EPX61481.1"/>
    </source>
</evidence>
<evidence type="ECO:0000256" key="4">
    <source>
        <dbReference type="ARBA" id="ARBA00022989"/>
    </source>
</evidence>
<dbReference type="PANTHER" id="PTHR32322">
    <property type="entry name" value="INNER MEMBRANE TRANSPORTER"/>
    <property type="match status" value="1"/>
</dbReference>